<feature type="binding site" evidence="6">
    <location>
        <begin position="199"/>
        <end position="200"/>
    </location>
    <ligand>
        <name>S-adenosyl-L-methionine</name>
        <dbReference type="ChEBI" id="CHEBI:59789"/>
    </ligand>
</feature>
<dbReference type="PRINTS" id="PR00996">
    <property type="entry name" value="CHERMTFRASE"/>
</dbReference>
<dbReference type="EC" id="2.1.1.80" evidence="5"/>
<dbReference type="InterPro" id="IPR026024">
    <property type="entry name" value="Chemotaxis_MeTrfase_CheR"/>
</dbReference>
<evidence type="ECO:0000256" key="2">
    <source>
        <dbReference type="ARBA" id="ARBA00022603"/>
    </source>
</evidence>
<evidence type="ECO:0000256" key="1">
    <source>
        <dbReference type="ARBA" id="ARBA00001541"/>
    </source>
</evidence>
<dbReference type="EMBL" id="CP157743">
    <property type="protein sequence ID" value="XBS20653.1"/>
    <property type="molecule type" value="Genomic_DNA"/>
</dbReference>
<dbReference type="CDD" id="cd02440">
    <property type="entry name" value="AdoMet_MTases"/>
    <property type="match status" value="1"/>
</dbReference>
<dbReference type="InterPro" id="IPR036804">
    <property type="entry name" value="CheR_N_sf"/>
</dbReference>
<evidence type="ECO:0000313" key="8">
    <source>
        <dbReference type="EMBL" id="XBS20653.1"/>
    </source>
</evidence>
<sequence length="273" mass="30504">MEISAAEYKAIRDFLSDSSGIVLGDSKQYLVQNRLSSLLKKFDLVSFADLVAALQSRLPSAQRVKVAVVDAMTTNETFWFRDVMQFNALSQAVLPELLTKKAGTIRIWSAACSSGQEPYSISICAEEAIRSFGRGRNIQIIGTDISETILADAKNAVYSDLALSRGIDAAAKERFFLKTHDGYRLKTEISQKVRFQQFNLLKPFSVLGSFDVIFCRNVLIYFSDEVKRDILRRMAGSLEPGGYLFLSTTESMPSGLKEFEPVKGVTRYFKKIA</sequence>
<dbReference type="Gene3D" id="3.40.50.150">
    <property type="entry name" value="Vaccinia Virus protein VP39"/>
    <property type="match status" value="1"/>
</dbReference>
<evidence type="ECO:0000256" key="4">
    <source>
        <dbReference type="ARBA" id="ARBA00022691"/>
    </source>
</evidence>
<evidence type="ECO:0000256" key="6">
    <source>
        <dbReference type="PIRSR" id="PIRSR000410-1"/>
    </source>
</evidence>
<feature type="binding site" evidence="6">
    <location>
        <position position="144"/>
    </location>
    <ligand>
        <name>S-adenosyl-L-methionine</name>
        <dbReference type="ChEBI" id="CHEBI:59789"/>
    </ligand>
</feature>
<reference evidence="8 9" key="1">
    <citation type="journal article" date="2024" name="Microbiology">
        <title>Methylomarinum rosea sp. nov., a novel halophilic methanotrophic bacterium from the hypersaline Lake Elton.</title>
        <authorList>
            <person name="Suleimanov R.Z."/>
            <person name="Oshkin I.Y."/>
            <person name="Danilova O.V."/>
            <person name="Suzina N.E."/>
            <person name="Dedysh S.N."/>
        </authorList>
    </citation>
    <scope>NUCLEOTIDE SEQUENCE [LARGE SCALE GENOMIC DNA]</scope>
    <source>
        <strain evidence="8 9">Ch1-1</strain>
    </source>
</reference>
<comment type="function">
    <text evidence="5">Methylation of the membrane-bound methyl-accepting chemotaxis proteins (MCP) to form gamma-glutamyl methyl ester residues in MCP.</text>
</comment>
<name>A0AAU7NUJ9_9GAMM</name>
<dbReference type="Pfam" id="PF01739">
    <property type="entry name" value="CheR"/>
    <property type="match status" value="1"/>
</dbReference>
<evidence type="ECO:0000256" key="3">
    <source>
        <dbReference type="ARBA" id="ARBA00022679"/>
    </source>
</evidence>
<organism evidence="8 9">
    <name type="scientific">Methylomarinum roseum</name>
    <dbReference type="NCBI Taxonomy" id="3067653"/>
    <lineage>
        <taxon>Bacteria</taxon>
        <taxon>Pseudomonadati</taxon>
        <taxon>Pseudomonadota</taxon>
        <taxon>Gammaproteobacteria</taxon>
        <taxon>Methylococcales</taxon>
        <taxon>Methylococcaceae</taxon>
        <taxon>Methylomarinum</taxon>
    </lineage>
</organism>
<feature type="binding site" evidence="6">
    <location>
        <begin position="216"/>
        <end position="217"/>
    </location>
    <ligand>
        <name>S-adenosyl-L-methionine</name>
        <dbReference type="ChEBI" id="CHEBI:59789"/>
    </ligand>
</feature>
<feature type="domain" description="CheR-type methyltransferase" evidence="7">
    <location>
        <begin position="1"/>
        <end position="273"/>
    </location>
</feature>
<dbReference type="Pfam" id="PF03705">
    <property type="entry name" value="CheR_N"/>
    <property type="match status" value="1"/>
</dbReference>
<dbReference type="GO" id="GO:0032259">
    <property type="term" value="P:methylation"/>
    <property type="evidence" value="ECO:0007669"/>
    <property type="project" value="UniProtKB-KW"/>
</dbReference>
<keyword evidence="3 5" id="KW-0808">Transferase</keyword>
<dbReference type="Proteomes" id="UP001225378">
    <property type="component" value="Chromosome"/>
</dbReference>
<feature type="binding site" evidence="6">
    <location>
        <position position="75"/>
    </location>
    <ligand>
        <name>S-adenosyl-L-methionine</name>
        <dbReference type="ChEBI" id="CHEBI:59789"/>
    </ligand>
</feature>
<dbReference type="SUPFAM" id="SSF47757">
    <property type="entry name" value="Chemotaxis receptor methyltransferase CheR, N-terminal domain"/>
    <property type="match status" value="1"/>
</dbReference>
<feature type="binding site" evidence="6">
    <location>
        <position position="117"/>
    </location>
    <ligand>
        <name>S-adenosyl-L-methionine</name>
        <dbReference type="ChEBI" id="CHEBI:59789"/>
    </ligand>
</feature>
<feature type="binding site" evidence="6">
    <location>
        <position position="81"/>
    </location>
    <ligand>
        <name>S-adenosyl-L-methionine</name>
        <dbReference type="ChEBI" id="CHEBI:59789"/>
    </ligand>
</feature>
<evidence type="ECO:0000256" key="5">
    <source>
        <dbReference type="PIRNR" id="PIRNR000410"/>
    </source>
</evidence>
<dbReference type="PROSITE" id="PS50123">
    <property type="entry name" value="CHER"/>
    <property type="match status" value="1"/>
</dbReference>
<dbReference type="PANTHER" id="PTHR24422:SF21">
    <property type="entry name" value="CHEMOTAXIS PROTEIN METHYLTRANSFERASE 1"/>
    <property type="match status" value="1"/>
</dbReference>
<evidence type="ECO:0000313" key="9">
    <source>
        <dbReference type="Proteomes" id="UP001225378"/>
    </source>
</evidence>
<evidence type="ECO:0000259" key="7">
    <source>
        <dbReference type="PROSITE" id="PS50123"/>
    </source>
</evidence>
<dbReference type="PANTHER" id="PTHR24422">
    <property type="entry name" value="CHEMOTAXIS PROTEIN METHYLTRANSFERASE"/>
    <property type="match status" value="1"/>
</dbReference>
<gene>
    <name evidence="8" type="ORF">Q9L42_000555</name>
</gene>
<dbReference type="InterPro" id="IPR050903">
    <property type="entry name" value="Bact_Chemotaxis_MeTrfase"/>
</dbReference>
<proteinExistence type="predicted"/>
<dbReference type="AlphaFoldDB" id="A0AAU7NUJ9"/>
<keyword evidence="9" id="KW-1185">Reference proteome</keyword>
<dbReference type="GO" id="GO:0008983">
    <property type="term" value="F:protein-glutamate O-methyltransferase activity"/>
    <property type="evidence" value="ECO:0007669"/>
    <property type="project" value="UniProtKB-EC"/>
</dbReference>
<dbReference type="InterPro" id="IPR029063">
    <property type="entry name" value="SAM-dependent_MTases_sf"/>
</dbReference>
<keyword evidence="2 5" id="KW-0489">Methyltransferase</keyword>
<keyword evidence="4 5" id="KW-0949">S-adenosyl-L-methionine</keyword>
<dbReference type="SMART" id="SM00138">
    <property type="entry name" value="MeTrc"/>
    <property type="match status" value="1"/>
</dbReference>
<dbReference type="SUPFAM" id="SSF53335">
    <property type="entry name" value="S-adenosyl-L-methionine-dependent methyltransferases"/>
    <property type="match status" value="1"/>
</dbReference>
<dbReference type="PIRSF" id="PIRSF000410">
    <property type="entry name" value="CheR"/>
    <property type="match status" value="1"/>
</dbReference>
<dbReference type="RefSeq" id="WP_349431719.1">
    <property type="nucleotide sequence ID" value="NZ_CP157743.1"/>
</dbReference>
<dbReference type="KEGG" id="mech:Q9L42_000555"/>
<accession>A0AAU7NUJ9</accession>
<protein>
    <recommendedName>
        <fullName evidence="5">Chemotaxis protein methyltransferase</fullName>
        <ecNumber evidence="5">2.1.1.80</ecNumber>
    </recommendedName>
</protein>
<dbReference type="InterPro" id="IPR000780">
    <property type="entry name" value="CheR_MeTrfase"/>
</dbReference>
<dbReference type="InterPro" id="IPR022642">
    <property type="entry name" value="CheR_C"/>
</dbReference>
<dbReference type="InterPro" id="IPR022641">
    <property type="entry name" value="CheR_N"/>
</dbReference>
<feature type="binding site" evidence="6">
    <location>
        <position position="77"/>
    </location>
    <ligand>
        <name>S-adenosyl-L-methionine</name>
        <dbReference type="ChEBI" id="CHEBI:59789"/>
    </ligand>
</feature>
<dbReference type="Gene3D" id="1.10.155.10">
    <property type="entry name" value="Chemotaxis receptor methyltransferase CheR, N-terminal domain"/>
    <property type="match status" value="1"/>
</dbReference>
<comment type="catalytic activity">
    <reaction evidence="1 5">
        <text>L-glutamyl-[protein] + S-adenosyl-L-methionine = [protein]-L-glutamate 5-O-methyl ester + S-adenosyl-L-homocysteine</text>
        <dbReference type="Rhea" id="RHEA:24452"/>
        <dbReference type="Rhea" id="RHEA-COMP:10208"/>
        <dbReference type="Rhea" id="RHEA-COMP:10311"/>
        <dbReference type="ChEBI" id="CHEBI:29973"/>
        <dbReference type="ChEBI" id="CHEBI:57856"/>
        <dbReference type="ChEBI" id="CHEBI:59789"/>
        <dbReference type="ChEBI" id="CHEBI:82795"/>
        <dbReference type="EC" id="2.1.1.80"/>
    </reaction>
</comment>